<dbReference type="GO" id="GO:0003676">
    <property type="term" value="F:nucleic acid binding"/>
    <property type="evidence" value="ECO:0007669"/>
    <property type="project" value="InterPro"/>
</dbReference>
<keyword evidence="2" id="KW-1185">Reference proteome</keyword>
<dbReference type="Gene3D" id="3.30.420.10">
    <property type="entry name" value="Ribonuclease H-like superfamily/Ribonuclease H"/>
    <property type="match status" value="1"/>
</dbReference>
<dbReference type="InterPro" id="IPR036397">
    <property type="entry name" value="RNaseH_sf"/>
</dbReference>
<feature type="non-terminal residue" evidence="1">
    <location>
        <position position="1"/>
    </location>
</feature>
<name>A0A3N4IUJ2_9PEZI</name>
<sequence length="68" mass="7755">WCACSPDLNLIEGVWRTMKEHINCQVPQPQNNESIQAVILDEWDAIDEDDLNFLVLGTWYGRLGSCCS</sequence>
<protein>
    <recommendedName>
        <fullName evidence="3">Tc1-like transposase DDE domain-containing protein</fullName>
    </recommendedName>
</protein>
<proteinExistence type="predicted"/>
<organism evidence="1 2">
    <name type="scientific">Choiromyces venosus 120613-1</name>
    <dbReference type="NCBI Taxonomy" id="1336337"/>
    <lineage>
        <taxon>Eukaryota</taxon>
        <taxon>Fungi</taxon>
        <taxon>Dikarya</taxon>
        <taxon>Ascomycota</taxon>
        <taxon>Pezizomycotina</taxon>
        <taxon>Pezizomycetes</taxon>
        <taxon>Pezizales</taxon>
        <taxon>Tuberaceae</taxon>
        <taxon>Choiromyces</taxon>
    </lineage>
</organism>
<dbReference type="AlphaFoldDB" id="A0A3N4IUJ2"/>
<dbReference type="Proteomes" id="UP000276215">
    <property type="component" value="Unassembled WGS sequence"/>
</dbReference>
<gene>
    <name evidence="1" type="ORF">L873DRAFT_1720271</name>
</gene>
<evidence type="ECO:0008006" key="3">
    <source>
        <dbReference type="Google" id="ProtNLM"/>
    </source>
</evidence>
<evidence type="ECO:0000313" key="1">
    <source>
        <dbReference type="EMBL" id="RPA89842.1"/>
    </source>
</evidence>
<reference evidence="1 2" key="1">
    <citation type="journal article" date="2018" name="Nat. Ecol. Evol.">
        <title>Pezizomycetes genomes reveal the molecular basis of ectomycorrhizal truffle lifestyle.</title>
        <authorList>
            <person name="Murat C."/>
            <person name="Payen T."/>
            <person name="Noel B."/>
            <person name="Kuo A."/>
            <person name="Morin E."/>
            <person name="Chen J."/>
            <person name="Kohler A."/>
            <person name="Krizsan K."/>
            <person name="Balestrini R."/>
            <person name="Da Silva C."/>
            <person name="Montanini B."/>
            <person name="Hainaut M."/>
            <person name="Levati E."/>
            <person name="Barry K.W."/>
            <person name="Belfiori B."/>
            <person name="Cichocki N."/>
            <person name="Clum A."/>
            <person name="Dockter R.B."/>
            <person name="Fauchery L."/>
            <person name="Guy J."/>
            <person name="Iotti M."/>
            <person name="Le Tacon F."/>
            <person name="Lindquist E.A."/>
            <person name="Lipzen A."/>
            <person name="Malagnac F."/>
            <person name="Mello A."/>
            <person name="Molinier V."/>
            <person name="Miyauchi S."/>
            <person name="Poulain J."/>
            <person name="Riccioni C."/>
            <person name="Rubini A."/>
            <person name="Sitrit Y."/>
            <person name="Splivallo R."/>
            <person name="Traeger S."/>
            <person name="Wang M."/>
            <person name="Zifcakova L."/>
            <person name="Wipf D."/>
            <person name="Zambonelli A."/>
            <person name="Paolocci F."/>
            <person name="Nowrousian M."/>
            <person name="Ottonello S."/>
            <person name="Baldrian P."/>
            <person name="Spatafora J.W."/>
            <person name="Henrissat B."/>
            <person name="Nagy L.G."/>
            <person name="Aury J.M."/>
            <person name="Wincker P."/>
            <person name="Grigoriev I.V."/>
            <person name="Bonfante P."/>
            <person name="Martin F.M."/>
        </authorList>
    </citation>
    <scope>NUCLEOTIDE SEQUENCE [LARGE SCALE GENOMIC DNA]</scope>
    <source>
        <strain evidence="1 2">120613-1</strain>
    </source>
</reference>
<accession>A0A3N4IUJ2</accession>
<evidence type="ECO:0000313" key="2">
    <source>
        <dbReference type="Proteomes" id="UP000276215"/>
    </source>
</evidence>
<dbReference type="EMBL" id="ML120553">
    <property type="protein sequence ID" value="RPA89842.1"/>
    <property type="molecule type" value="Genomic_DNA"/>
</dbReference>